<evidence type="ECO:0000256" key="8">
    <source>
        <dbReference type="ARBA" id="ARBA00022989"/>
    </source>
</evidence>
<dbReference type="SUPFAM" id="SSF52058">
    <property type="entry name" value="L domain-like"/>
    <property type="match status" value="2"/>
</dbReference>
<evidence type="ECO:0000256" key="11">
    <source>
        <dbReference type="ARBA" id="ARBA00023180"/>
    </source>
</evidence>
<organism evidence="15">
    <name type="scientific">Fagus sylvatica</name>
    <name type="common">Beechnut</name>
    <dbReference type="NCBI Taxonomy" id="28930"/>
    <lineage>
        <taxon>Eukaryota</taxon>
        <taxon>Viridiplantae</taxon>
        <taxon>Streptophyta</taxon>
        <taxon>Embryophyta</taxon>
        <taxon>Tracheophyta</taxon>
        <taxon>Spermatophyta</taxon>
        <taxon>Magnoliopsida</taxon>
        <taxon>eudicotyledons</taxon>
        <taxon>Gunneridae</taxon>
        <taxon>Pentapetalae</taxon>
        <taxon>rosids</taxon>
        <taxon>fabids</taxon>
        <taxon>Fagales</taxon>
        <taxon>Fagaceae</taxon>
        <taxon>Fagus</taxon>
    </lineage>
</organism>
<dbReference type="Pfam" id="PF23598">
    <property type="entry name" value="LRR_14"/>
    <property type="match status" value="1"/>
</dbReference>
<proteinExistence type="inferred from homology"/>
<dbReference type="FunFam" id="3.80.10.10:FF:000111">
    <property type="entry name" value="LRR receptor-like serine/threonine-protein kinase ERECTA"/>
    <property type="match status" value="1"/>
</dbReference>
<evidence type="ECO:0000256" key="4">
    <source>
        <dbReference type="ARBA" id="ARBA00022614"/>
    </source>
</evidence>
<name>A0A2N9F0B8_FAGSY</name>
<evidence type="ECO:0000313" key="15">
    <source>
        <dbReference type="EMBL" id="SPC80450.1"/>
    </source>
</evidence>
<comment type="subcellular location">
    <subcellularLocation>
        <location evidence="1">Cell membrane</location>
        <topology evidence="1">Single-pass type I membrane protein</topology>
    </subcellularLocation>
</comment>
<feature type="domain" description="Leucine-rich repeat-containing N-terminal plant-type" evidence="13">
    <location>
        <begin position="7"/>
        <end position="58"/>
    </location>
</feature>
<evidence type="ECO:0000256" key="1">
    <source>
        <dbReference type="ARBA" id="ARBA00004251"/>
    </source>
</evidence>
<dbReference type="PANTHER" id="PTHR48065">
    <property type="entry name" value="OS10G0469600 PROTEIN"/>
    <property type="match status" value="1"/>
</dbReference>
<accession>A0A2N9F0B8</accession>
<keyword evidence="11" id="KW-0325">Glycoprotein</keyword>
<reference evidence="15" key="1">
    <citation type="submission" date="2018-02" db="EMBL/GenBank/DDBJ databases">
        <authorList>
            <person name="Cohen D.B."/>
            <person name="Kent A.D."/>
        </authorList>
    </citation>
    <scope>NUCLEOTIDE SEQUENCE</scope>
</reference>
<evidence type="ECO:0000259" key="13">
    <source>
        <dbReference type="Pfam" id="PF08263"/>
    </source>
</evidence>
<evidence type="ECO:0000256" key="7">
    <source>
        <dbReference type="ARBA" id="ARBA00022737"/>
    </source>
</evidence>
<keyword evidence="6" id="KW-0732">Signal</keyword>
<evidence type="ECO:0000259" key="14">
    <source>
        <dbReference type="Pfam" id="PF23598"/>
    </source>
</evidence>
<evidence type="ECO:0000256" key="10">
    <source>
        <dbReference type="ARBA" id="ARBA00023170"/>
    </source>
</evidence>
<keyword evidence="10" id="KW-0675">Receptor</keyword>
<dbReference type="InterPro" id="IPR001611">
    <property type="entry name" value="Leu-rich_rpt"/>
</dbReference>
<dbReference type="Pfam" id="PF08263">
    <property type="entry name" value="LRRNT_2"/>
    <property type="match status" value="1"/>
</dbReference>
<dbReference type="SMART" id="SM00369">
    <property type="entry name" value="LRR_TYP"/>
    <property type="match status" value="7"/>
</dbReference>
<dbReference type="InterPro" id="IPR013210">
    <property type="entry name" value="LRR_N_plant-typ"/>
</dbReference>
<evidence type="ECO:0000256" key="3">
    <source>
        <dbReference type="ARBA" id="ARBA00022475"/>
    </source>
</evidence>
<dbReference type="GO" id="GO:0051606">
    <property type="term" value="P:detection of stimulus"/>
    <property type="evidence" value="ECO:0007669"/>
    <property type="project" value="UniProtKB-ARBA"/>
</dbReference>
<gene>
    <name evidence="15" type="ORF">FSB_LOCUS8332</name>
</gene>
<keyword evidence="3" id="KW-1003">Cell membrane</keyword>
<dbReference type="InterPro" id="IPR032675">
    <property type="entry name" value="LRR_dom_sf"/>
</dbReference>
<dbReference type="InterPro" id="IPR055414">
    <property type="entry name" value="LRR_R13L4/SHOC2-like"/>
</dbReference>
<feature type="domain" description="Disease resistance R13L4/SHOC-2-like LRR" evidence="14">
    <location>
        <begin position="188"/>
        <end position="318"/>
    </location>
</feature>
<dbReference type="FunFam" id="3.80.10.10:FF:000470">
    <property type="entry name" value="LRR receptor-like serine/threonine-protein kinase RPK2"/>
    <property type="match status" value="1"/>
</dbReference>
<dbReference type="PANTHER" id="PTHR48065:SF5">
    <property type="entry name" value="RECEPTOR-LIKE PROTEIN CF-9 HOMOLOG"/>
    <property type="match status" value="1"/>
</dbReference>
<dbReference type="EMBL" id="OIVN01000448">
    <property type="protein sequence ID" value="SPC80450.1"/>
    <property type="molecule type" value="Genomic_DNA"/>
</dbReference>
<dbReference type="GO" id="GO:0005886">
    <property type="term" value="C:plasma membrane"/>
    <property type="evidence" value="ECO:0007669"/>
    <property type="project" value="UniProtKB-SubCell"/>
</dbReference>
<keyword evidence="8 12" id="KW-1133">Transmembrane helix</keyword>
<sequence>MQPLCNDDESSALLQFKESFIINKSASSDDPFAYPKLKSWTLEGESSDCCSWDGVSCDEDPGHVIGLDLSSSCLYGSINSNSSLFRLVHLQSLNLAHNHFQLLSNPIPDMGQNFDLSSKKGLLQLTELSLTRLVRNLTSLENLDLTRVNISSTVPNIFANLSTLRSLHLQTCEMRGEFPIGIFMLPNLRVLNVNDNKDLTGSLPDFQYWSSSPLEEINLATTSFSGKLPSSMGNLRSLIYLDLHSCNFSGNIPSSIGNLTNLMMLRLRNNSLAGNIPSSIGNLIQLAFVSFGYNHLTGPISFGLANLTQLVFLDLGFNRLTGSIPSSIGNLTKLFALSLSFNEFQGQFPMSIFNLKNLNILIISDNNLSGTLLICNMTSLQFLDVSENNFSGSLPQCLHNILELRAISLEGNEFQGLLPRSFANCTKLELIDVSNNQFNDTFPSELGNLPNLKGILQMLESLDLSQNRLSGEIPPQLAQLTFLEWFNVSHNNLTGSIPQGKQFNTFENSSFEGNLGLCGNPLSKKCWVSDSSPPPPSISKQSQDSTVSLFEFGWKIVLVGYGFGLIVGVIIGNIVATKKHDWLMKTFGMRSTDKKERENGT</sequence>
<dbReference type="Gene3D" id="3.80.10.10">
    <property type="entry name" value="Ribonuclease Inhibitor"/>
    <property type="match status" value="4"/>
</dbReference>
<dbReference type="Pfam" id="PF00560">
    <property type="entry name" value="LRR_1"/>
    <property type="match status" value="4"/>
</dbReference>
<dbReference type="InterPro" id="IPR003591">
    <property type="entry name" value="Leu-rich_rpt_typical-subtyp"/>
</dbReference>
<dbReference type="AlphaFoldDB" id="A0A2N9F0B8"/>
<keyword evidence="7" id="KW-0677">Repeat</keyword>
<evidence type="ECO:0000256" key="6">
    <source>
        <dbReference type="ARBA" id="ARBA00022729"/>
    </source>
</evidence>
<evidence type="ECO:0000256" key="9">
    <source>
        <dbReference type="ARBA" id="ARBA00023136"/>
    </source>
</evidence>
<evidence type="ECO:0000256" key="2">
    <source>
        <dbReference type="ARBA" id="ARBA00009592"/>
    </source>
</evidence>
<keyword evidence="4" id="KW-0433">Leucine-rich repeat</keyword>
<evidence type="ECO:0000256" key="12">
    <source>
        <dbReference type="SAM" id="Phobius"/>
    </source>
</evidence>
<keyword evidence="5 12" id="KW-0812">Transmembrane</keyword>
<dbReference type="FunFam" id="3.80.10.10:FF:000041">
    <property type="entry name" value="LRR receptor-like serine/threonine-protein kinase ERECTA"/>
    <property type="match status" value="1"/>
</dbReference>
<comment type="similarity">
    <text evidence="2">Belongs to the RLP family.</text>
</comment>
<evidence type="ECO:0000256" key="5">
    <source>
        <dbReference type="ARBA" id="ARBA00022692"/>
    </source>
</evidence>
<keyword evidence="9 12" id="KW-0472">Membrane</keyword>
<feature type="transmembrane region" description="Helical" evidence="12">
    <location>
        <begin position="552"/>
        <end position="576"/>
    </location>
</feature>
<protein>
    <submittedName>
        <fullName evidence="15">Uncharacterized protein</fullName>
    </submittedName>
</protein>